<dbReference type="EMBL" id="BLAL01000356">
    <property type="protein sequence ID" value="GET04702.1"/>
    <property type="molecule type" value="Genomic_DNA"/>
</dbReference>
<proteinExistence type="predicted"/>
<evidence type="ECO:0000256" key="1">
    <source>
        <dbReference type="SAM" id="MobiDB-lite"/>
    </source>
</evidence>
<feature type="region of interest" description="Disordered" evidence="1">
    <location>
        <begin position="174"/>
        <end position="193"/>
    </location>
</feature>
<comment type="caution">
    <text evidence="2">The sequence shown here is derived from an EMBL/GenBank/DDBJ whole genome shotgun (WGS) entry which is preliminary data.</text>
</comment>
<feature type="compositionally biased region" description="Polar residues" evidence="1">
    <location>
        <begin position="286"/>
        <end position="300"/>
    </location>
</feature>
<feature type="region of interest" description="Disordered" evidence="1">
    <location>
        <begin position="266"/>
        <end position="345"/>
    </location>
</feature>
<sequence length="358" mass="41252">MSSARGIPVDNVKTYPGYTGTKAETRQDDLAILGEEIIVGRYSDQLFEEFLAKYDINSNDMDTNYPFIFPTNPQNFQLYRTQHLFKRPTEAGTIAWKSLDITWFRRFSEEATLEDELLEKVNKERSGLENYWKDVEEECTLRKERDRLNALIEVVEGNLSIIAQRWECNLDEEDEYDAHDPPAPIEEAEPSNIDSPHLLDFQEEEEILDIDNETPDLTEGVRQLNISQPEPIRVQAIWRRQRLSAATMSDIRTLRPVKRVTYAGLSNRCHTSKKRHREPVPERSTSRPPNSPARSQQSNVDFGHDETVDLGDENVEFGNVEMDSVDSSGASDDGDNERPRKRPRCLGCPIHCIEEHEE</sequence>
<evidence type="ECO:0000313" key="3">
    <source>
        <dbReference type="Proteomes" id="UP000615446"/>
    </source>
</evidence>
<organism evidence="2 3">
    <name type="scientific">Rhizophagus clarus</name>
    <dbReference type="NCBI Taxonomy" id="94130"/>
    <lineage>
        <taxon>Eukaryota</taxon>
        <taxon>Fungi</taxon>
        <taxon>Fungi incertae sedis</taxon>
        <taxon>Mucoromycota</taxon>
        <taxon>Glomeromycotina</taxon>
        <taxon>Glomeromycetes</taxon>
        <taxon>Glomerales</taxon>
        <taxon>Glomeraceae</taxon>
        <taxon>Rhizophagus</taxon>
    </lineage>
</organism>
<protein>
    <submittedName>
        <fullName evidence="2">Uncharacterized protein</fullName>
    </submittedName>
</protein>
<name>A0A8H3MIW4_9GLOM</name>
<dbReference type="Proteomes" id="UP000615446">
    <property type="component" value="Unassembled WGS sequence"/>
</dbReference>
<reference evidence="2" key="1">
    <citation type="submission" date="2019-10" db="EMBL/GenBank/DDBJ databases">
        <title>Conservation and host-specific expression of non-tandemly repeated heterogenous ribosome RNA gene in arbuscular mycorrhizal fungi.</title>
        <authorList>
            <person name="Maeda T."/>
            <person name="Kobayashi Y."/>
            <person name="Nakagawa T."/>
            <person name="Ezawa T."/>
            <person name="Yamaguchi K."/>
            <person name="Bino T."/>
            <person name="Nishimoto Y."/>
            <person name="Shigenobu S."/>
            <person name="Kawaguchi M."/>
        </authorList>
    </citation>
    <scope>NUCLEOTIDE SEQUENCE</scope>
    <source>
        <strain evidence="2">HR1</strain>
    </source>
</reference>
<gene>
    <name evidence="2" type="ORF">RCL2_003100000</name>
</gene>
<accession>A0A8H3MIW4</accession>
<evidence type="ECO:0000313" key="2">
    <source>
        <dbReference type="EMBL" id="GET04702.1"/>
    </source>
</evidence>
<dbReference type="AlphaFoldDB" id="A0A8H3MIW4"/>